<dbReference type="Proteomes" id="UP001164929">
    <property type="component" value="Chromosome 14"/>
</dbReference>
<keyword evidence="2" id="KW-1185">Reference proteome</keyword>
<evidence type="ECO:0000313" key="2">
    <source>
        <dbReference type="Proteomes" id="UP001164929"/>
    </source>
</evidence>
<sequence length="77" mass="8932">MDLQYWKTYVSKEFSIYSLHRMVFSHHVVTHLSTPMKSMQRRLLASYDVDSEKANEIEGGAYRNTTVDRLGNPIPAI</sequence>
<dbReference type="EMBL" id="JAQIZT010000014">
    <property type="protein sequence ID" value="KAJ6972396.1"/>
    <property type="molecule type" value="Genomic_DNA"/>
</dbReference>
<name>A0AAD6PYL2_9ROSI</name>
<protein>
    <submittedName>
        <fullName evidence="1">Uncharacterized protein</fullName>
    </submittedName>
</protein>
<dbReference type="AlphaFoldDB" id="A0AAD6PYL2"/>
<reference evidence="1" key="1">
    <citation type="journal article" date="2023" name="Mol. Ecol. Resour.">
        <title>Chromosome-level genome assembly of a triploid poplar Populus alba 'Berolinensis'.</title>
        <authorList>
            <person name="Chen S."/>
            <person name="Yu Y."/>
            <person name="Wang X."/>
            <person name="Wang S."/>
            <person name="Zhang T."/>
            <person name="Zhou Y."/>
            <person name="He R."/>
            <person name="Meng N."/>
            <person name="Wang Y."/>
            <person name="Liu W."/>
            <person name="Liu Z."/>
            <person name="Liu J."/>
            <person name="Guo Q."/>
            <person name="Huang H."/>
            <person name="Sederoff R.R."/>
            <person name="Wang G."/>
            <person name="Qu G."/>
            <person name="Chen S."/>
        </authorList>
    </citation>
    <scope>NUCLEOTIDE SEQUENCE</scope>
    <source>
        <strain evidence="1">SC-2020</strain>
    </source>
</reference>
<comment type="caution">
    <text evidence="1">The sequence shown here is derived from an EMBL/GenBank/DDBJ whole genome shotgun (WGS) entry which is preliminary data.</text>
</comment>
<accession>A0AAD6PYL2</accession>
<organism evidence="1 2">
    <name type="scientific">Populus alba x Populus x berolinensis</name>
    <dbReference type="NCBI Taxonomy" id="444605"/>
    <lineage>
        <taxon>Eukaryota</taxon>
        <taxon>Viridiplantae</taxon>
        <taxon>Streptophyta</taxon>
        <taxon>Embryophyta</taxon>
        <taxon>Tracheophyta</taxon>
        <taxon>Spermatophyta</taxon>
        <taxon>Magnoliopsida</taxon>
        <taxon>eudicotyledons</taxon>
        <taxon>Gunneridae</taxon>
        <taxon>Pentapetalae</taxon>
        <taxon>rosids</taxon>
        <taxon>fabids</taxon>
        <taxon>Malpighiales</taxon>
        <taxon>Salicaceae</taxon>
        <taxon>Saliceae</taxon>
        <taxon>Populus</taxon>
    </lineage>
</organism>
<proteinExistence type="predicted"/>
<evidence type="ECO:0000313" key="1">
    <source>
        <dbReference type="EMBL" id="KAJ6972396.1"/>
    </source>
</evidence>
<gene>
    <name evidence="1" type="ORF">NC653_032853</name>
</gene>